<gene>
    <name evidence="2" type="ORF">MERR_LOCUS2799</name>
</gene>
<dbReference type="Pfam" id="PF03478">
    <property type="entry name" value="Beta-prop_KIB1-4"/>
    <property type="match status" value="1"/>
</dbReference>
<dbReference type="EMBL" id="CACVBM020000188">
    <property type="protein sequence ID" value="CAA7015564.1"/>
    <property type="molecule type" value="Genomic_DNA"/>
</dbReference>
<protein>
    <recommendedName>
        <fullName evidence="1">KIB1-4 beta-propeller domain-containing protein</fullName>
    </recommendedName>
</protein>
<dbReference type="PANTHER" id="PTHR44259">
    <property type="entry name" value="OS07G0183000 PROTEIN-RELATED"/>
    <property type="match status" value="1"/>
</dbReference>
<evidence type="ECO:0000313" key="3">
    <source>
        <dbReference type="Proteomes" id="UP000467841"/>
    </source>
</evidence>
<proteinExistence type="predicted"/>
<evidence type="ECO:0000313" key="2">
    <source>
        <dbReference type="EMBL" id="CAA7015564.1"/>
    </source>
</evidence>
<reference evidence="2" key="1">
    <citation type="submission" date="2020-01" db="EMBL/GenBank/DDBJ databases">
        <authorList>
            <person name="Mishra B."/>
        </authorList>
    </citation>
    <scope>NUCLEOTIDE SEQUENCE [LARGE SCALE GENOMIC DNA]</scope>
</reference>
<feature type="domain" description="KIB1-4 beta-propeller" evidence="1">
    <location>
        <begin position="53"/>
        <end position="319"/>
    </location>
</feature>
<organism evidence="2 3">
    <name type="scientific">Microthlaspi erraticum</name>
    <dbReference type="NCBI Taxonomy" id="1685480"/>
    <lineage>
        <taxon>Eukaryota</taxon>
        <taxon>Viridiplantae</taxon>
        <taxon>Streptophyta</taxon>
        <taxon>Embryophyta</taxon>
        <taxon>Tracheophyta</taxon>
        <taxon>Spermatophyta</taxon>
        <taxon>Magnoliopsida</taxon>
        <taxon>eudicotyledons</taxon>
        <taxon>Gunneridae</taxon>
        <taxon>Pentapetalae</taxon>
        <taxon>rosids</taxon>
        <taxon>malvids</taxon>
        <taxon>Brassicales</taxon>
        <taxon>Brassicaceae</taxon>
        <taxon>Coluteocarpeae</taxon>
        <taxon>Microthlaspi</taxon>
    </lineage>
</organism>
<dbReference type="InterPro" id="IPR050942">
    <property type="entry name" value="F-box_BR-signaling"/>
</dbReference>
<dbReference type="Proteomes" id="UP000467841">
    <property type="component" value="Unassembled WGS sequence"/>
</dbReference>
<dbReference type="SUPFAM" id="SSF82171">
    <property type="entry name" value="DPP6 N-terminal domain-like"/>
    <property type="match status" value="1"/>
</dbReference>
<keyword evidence="3" id="KW-1185">Reference proteome</keyword>
<sequence>MGAKRNLIGGDEKKNKEVGCIPNRNQIPWLILLPETNNNNNSNNNNSCVLFVPEDKDRVYKTRDLGFEFSKSRCLMTCGSWLLMSSPKRDLYMINPLTSERIDLPNTDKLKASLEFEGACFWIDNETKDYIVIWKMAMSTMFIKKGDDNTWHEFPLYSWREDMILNHKNQKLYLYHHKNPINIWDFSGDKPVEEDDGSYLGSFWFNHYDFPSYVDEGDENEEELYWQKLMHHTTRIAVTVSGHVLMVASILFSCKTWHFRVYKRDLAQCRWVKIDSLGDHALIYDMGITVVAKDIPGIKRNSIYFSGRGDDPDQIFVYDLSTQKMETLPKHVFSSIRFSHARWFLPC</sequence>
<evidence type="ECO:0000259" key="1">
    <source>
        <dbReference type="Pfam" id="PF03478"/>
    </source>
</evidence>
<dbReference type="AlphaFoldDB" id="A0A6D2HLV8"/>
<dbReference type="PANTHER" id="PTHR44259:SF15">
    <property type="entry name" value="F-BOX PROTEIN KIB2-RELATED"/>
    <property type="match status" value="1"/>
</dbReference>
<dbReference type="InterPro" id="IPR005174">
    <property type="entry name" value="KIB1-4_b-propeller"/>
</dbReference>
<dbReference type="OrthoDB" id="642536at2759"/>
<comment type="caution">
    <text evidence="2">The sequence shown here is derived from an EMBL/GenBank/DDBJ whole genome shotgun (WGS) entry which is preliminary data.</text>
</comment>
<accession>A0A6D2HLV8</accession>
<name>A0A6D2HLV8_9BRAS</name>